<dbReference type="InterPro" id="IPR036397">
    <property type="entry name" value="RNaseH_sf"/>
</dbReference>
<gene>
    <name evidence="2" type="ORF">KFZ73_14340</name>
</gene>
<accession>A0ABS5NG70</accession>
<dbReference type="RefSeq" id="WP_212554131.1">
    <property type="nucleotide sequence ID" value="NZ_JAGXOE010000034.1"/>
</dbReference>
<evidence type="ECO:0000313" key="3">
    <source>
        <dbReference type="Proteomes" id="UP000676853"/>
    </source>
</evidence>
<evidence type="ECO:0000259" key="1">
    <source>
        <dbReference type="Pfam" id="PF13482"/>
    </source>
</evidence>
<comment type="caution">
    <text evidence="2">The sequence shown here is derived from an EMBL/GenBank/DDBJ whole genome shotgun (WGS) entry which is preliminary data.</text>
</comment>
<organism evidence="2 3">
    <name type="scientific">Tsukamurella paurometabola</name>
    <name type="common">Corynebacterium paurometabolum</name>
    <dbReference type="NCBI Taxonomy" id="2061"/>
    <lineage>
        <taxon>Bacteria</taxon>
        <taxon>Bacillati</taxon>
        <taxon>Actinomycetota</taxon>
        <taxon>Actinomycetes</taxon>
        <taxon>Mycobacteriales</taxon>
        <taxon>Tsukamurellaceae</taxon>
        <taxon>Tsukamurella</taxon>
    </lineage>
</organism>
<evidence type="ECO:0000313" key="2">
    <source>
        <dbReference type="EMBL" id="MBS4102413.1"/>
    </source>
</evidence>
<feature type="domain" description="YprB ribonuclease H-like" evidence="1">
    <location>
        <begin position="40"/>
        <end position="186"/>
    </location>
</feature>
<name>A0ABS5NG70_TSUPA</name>
<reference evidence="2 3" key="1">
    <citation type="submission" date="2021-04" db="EMBL/GenBank/DDBJ databases">
        <title>Whole genome sequence analysis of a thiophenic sulfur metabolizing bacteria.</title>
        <authorList>
            <person name="Akhtar N."/>
            <person name="Akram J."/>
            <person name="Aslam A."/>
        </authorList>
    </citation>
    <scope>NUCLEOTIDE SEQUENCE [LARGE SCALE GENOMIC DNA]</scope>
    <source>
        <strain evidence="2 3">3OW</strain>
    </source>
</reference>
<dbReference type="EMBL" id="JAGXOE010000034">
    <property type="protein sequence ID" value="MBS4102413.1"/>
    <property type="molecule type" value="Genomic_DNA"/>
</dbReference>
<sequence length="254" mass="29355">MADGPRILVIDIEVMAGLAMVFQSNENHIGIDQIIQPTRIICFAAQWYGEKKMMFHSEWGDGYDDMILALWNLMDDADYVVGYNSTSYDVKYIQAAFLNAGMEPPSPHKNVDLMREIRRCFKSMSGKLDWWGRQLQIGKKVENGGIRLWKALAFPESPEEQAKAQRLMMVYNKQDVKLTVELYERLLPWLGSLNVALYADDPTERRCMNCGSTHLQSRGWAYTKVARYRQFACQQCGKWMRDKRAESVSEMRAV</sequence>
<dbReference type="Gene3D" id="3.30.420.10">
    <property type="entry name" value="Ribonuclease H-like superfamily/Ribonuclease H"/>
    <property type="match status" value="1"/>
</dbReference>
<dbReference type="InterPro" id="IPR012337">
    <property type="entry name" value="RNaseH-like_sf"/>
</dbReference>
<dbReference type="SUPFAM" id="SSF53098">
    <property type="entry name" value="Ribonuclease H-like"/>
    <property type="match status" value="1"/>
</dbReference>
<dbReference type="Pfam" id="PF13482">
    <property type="entry name" value="RNase_H_2"/>
    <property type="match status" value="1"/>
</dbReference>
<proteinExistence type="predicted"/>
<dbReference type="InterPro" id="IPR038720">
    <property type="entry name" value="YprB_RNase_H-like_dom"/>
</dbReference>
<protein>
    <submittedName>
        <fullName evidence="2">Ribonuclease H-like domain-containing protein</fullName>
    </submittedName>
</protein>
<keyword evidence="3" id="KW-1185">Reference proteome</keyword>
<dbReference type="Proteomes" id="UP000676853">
    <property type="component" value="Unassembled WGS sequence"/>
</dbReference>